<dbReference type="Proteomes" id="UP000306319">
    <property type="component" value="Unassembled WGS sequence"/>
</dbReference>
<dbReference type="EMBL" id="SRYB01000002">
    <property type="protein sequence ID" value="TGY80480.1"/>
    <property type="molecule type" value="Genomic_DNA"/>
</dbReference>
<organism evidence="1 2">
    <name type="scientific">Lepagella muris</name>
    <dbReference type="NCBI Taxonomy" id="3032870"/>
    <lineage>
        <taxon>Bacteria</taxon>
        <taxon>Pseudomonadati</taxon>
        <taxon>Bacteroidota</taxon>
        <taxon>Bacteroidia</taxon>
        <taxon>Bacteroidales</taxon>
        <taxon>Muribaculaceae</taxon>
        <taxon>Lepagella</taxon>
    </lineage>
</organism>
<reference evidence="1" key="1">
    <citation type="submission" date="2019-04" db="EMBL/GenBank/DDBJ databases">
        <title>Microbes associate with the intestines of laboratory mice.</title>
        <authorList>
            <person name="Navarre W."/>
            <person name="Wong E."/>
            <person name="Huang K."/>
            <person name="Tropini C."/>
            <person name="Ng K."/>
            <person name="Yu B."/>
        </authorList>
    </citation>
    <scope>NUCLEOTIDE SEQUENCE</scope>
    <source>
        <strain evidence="1">NM04_E33</strain>
    </source>
</reference>
<protein>
    <submittedName>
        <fullName evidence="1">Uncharacterized protein</fullName>
    </submittedName>
</protein>
<name>A0AC61RJX7_9BACT</name>
<proteinExistence type="predicted"/>
<sequence length="337" mass="38062">MPENCIHIFNPETDFALALGRKQYSPPKAIVEFRKSMALFPAMFARRGDAILLIDNHDEAELAKREGHDVALRKEVTILTPEMIPGHMALHPDVLVMPWGWNHSLLRMLSSYGIPRNLMKSESEIDVLRDLAHRRTTIPFNRFIADALPYLHPSIPSEFNDTDEAIDFLTANGKAYFKSPWSSSGRGVINSDGMTTDAIRRWIAGCIKRQGSVMAEIARNRTGDFASEWWCSNGHAEYIGLSLFDTSAEGRYLGNRILSQRELQKRIATLSPQWNDDVIESQRLAIDSLIAPHYNGPVGIDMFSTVEGDLNPCVEINLRLTMGLAALWKWNDKQIQI</sequence>
<evidence type="ECO:0000313" key="2">
    <source>
        <dbReference type="Proteomes" id="UP000306319"/>
    </source>
</evidence>
<accession>A0AC61RJX7</accession>
<gene>
    <name evidence="1" type="ORF">E5331_01785</name>
</gene>
<comment type="caution">
    <text evidence="1">The sequence shown here is derived from an EMBL/GenBank/DDBJ whole genome shotgun (WGS) entry which is preliminary data.</text>
</comment>
<keyword evidence="2" id="KW-1185">Reference proteome</keyword>
<evidence type="ECO:0000313" key="1">
    <source>
        <dbReference type="EMBL" id="TGY80480.1"/>
    </source>
</evidence>